<dbReference type="Pfam" id="PF03023">
    <property type="entry name" value="MurJ"/>
    <property type="match status" value="1"/>
</dbReference>
<dbReference type="GO" id="GO:0009252">
    <property type="term" value="P:peptidoglycan biosynthetic process"/>
    <property type="evidence" value="ECO:0007669"/>
    <property type="project" value="UniProtKB-KW"/>
</dbReference>
<dbReference type="OrthoDB" id="9804143at2"/>
<organism evidence="11 12">
    <name type="scientific">Desulfovibrio legallii</name>
    <dbReference type="NCBI Taxonomy" id="571438"/>
    <lineage>
        <taxon>Bacteria</taxon>
        <taxon>Pseudomonadati</taxon>
        <taxon>Thermodesulfobacteriota</taxon>
        <taxon>Desulfovibrionia</taxon>
        <taxon>Desulfovibrionales</taxon>
        <taxon>Desulfovibrionaceae</taxon>
        <taxon>Desulfovibrio</taxon>
    </lineage>
</organism>
<feature type="transmembrane region" description="Helical" evidence="10">
    <location>
        <begin position="293"/>
        <end position="314"/>
    </location>
</feature>
<evidence type="ECO:0000256" key="1">
    <source>
        <dbReference type="ARBA" id="ARBA00004651"/>
    </source>
</evidence>
<comment type="similarity">
    <text evidence="9">Belongs to the MurJ/MviN family.</text>
</comment>
<evidence type="ECO:0000256" key="4">
    <source>
        <dbReference type="ARBA" id="ARBA00022960"/>
    </source>
</evidence>
<evidence type="ECO:0000256" key="3">
    <source>
        <dbReference type="ARBA" id="ARBA00022692"/>
    </source>
</evidence>
<proteinExistence type="inferred from homology"/>
<dbReference type="STRING" id="571438.SAMN05192586_10950"/>
<dbReference type="GO" id="GO:0034204">
    <property type="term" value="P:lipid translocation"/>
    <property type="evidence" value="ECO:0007669"/>
    <property type="project" value="TreeGrafter"/>
</dbReference>
<evidence type="ECO:0000256" key="5">
    <source>
        <dbReference type="ARBA" id="ARBA00022984"/>
    </source>
</evidence>
<dbReference type="GO" id="GO:0005886">
    <property type="term" value="C:plasma membrane"/>
    <property type="evidence" value="ECO:0007669"/>
    <property type="project" value="UniProtKB-SubCell"/>
</dbReference>
<dbReference type="InterPro" id="IPR051050">
    <property type="entry name" value="Lipid_II_flippase_MurJ/MviN"/>
</dbReference>
<reference evidence="12" key="1">
    <citation type="submission" date="2016-10" db="EMBL/GenBank/DDBJ databases">
        <authorList>
            <person name="Varghese N."/>
            <person name="Submissions S."/>
        </authorList>
    </citation>
    <scope>NUCLEOTIDE SEQUENCE [LARGE SCALE GENOMIC DNA]</scope>
    <source>
        <strain evidence="12">KHC7</strain>
    </source>
</reference>
<dbReference type="GO" id="GO:0008360">
    <property type="term" value="P:regulation of cell shape"/>
    <property type="evidence" value="ECO:0007669"/>
    <property type="project" value="UniProtKB-KW"/>
</dbReference>
<feature type="transmembrane region" description="Helical" evidence="10">
    <location>
        <begin position="206"/>
        <end position="228"/>
    </location>
</feature>
<dbReference type="InterPro" id="IPR004268">
    <property type="entry name" value="MurJ"/>
</dbReference>
<gene>
    <name evidence="11" type="ORF">SAMN05192586_10950</name>
</gene>
<feature type="transmembrane region" description="Helical" evidence="10">
    <location>
        <begin position="427"/>
        <end position="448"/>
    </location>
</feature>
<feature type="transmembrane region" description="Helical" evidence="10">
    <location>
        <begin position="463"/>
        <end position="482"/>
    </location>
</feature>
<keyword evidence="7 10" id="KW-0472">Membrane</keyword>
<feature type="transmembrane region" description="Helical" evidence="10">
    <location>
        <begin position="375"/>
        <end position="394"/>
    </location>
</feature>
<dbReference type="AlphaFoldDB" id="A0A1G7MLE5"/>
<evidence type="ECO:0000256" key="2">
    <source>
        <dbReference type="ARBA" id="ARBA00022475"/>
    </source>
</evidence>
<dbReference type="GO" id="GO:0015648">
    <property type="term" value="F:lipid-linked peptidoglycan transporter activity"/>
    <property type="evidence" value="ECO:0007669"/>
    <property type="project" value="TreeGrafter"/>
</dbReference>
<feature type="transmembrane region" description="Helical" evidence="10">
    <location>
        <begin position="334"/>
        <end position="355"/>
    </location>
</feature>
<evidence type="ECO:0000313" key="12">
    <source>
        <dbReference type="Proteomes" id="UP000199355"/>
    </source>
</evidence>
<keyword evidence="2" id="KW-1003">Cell membrane</keyword>
<evidence type="ECO:0000256" key="9">
    <source>
        <dbReference type="ARBA" id="ARBA00061532"/>
    </source>
</evidence>
<dbReference type="Proteomes" id="UP000199355">
    <property type="component" value="Unassembled WGS sequence"/>
</dbReference>
<keyword evidence="5" id="KW-0573">Peptidoglycan synthesis</keyword>
<keyword evidence="12" id="KW-1185">Reference proteome</keyword>
<feature type="transmembrane region" description="Helical" evidence="10">
    <location>
        <begin position="169"/>
        <end position="186"/>
    </location>
</feature>
<feature type="transmembrane region" description="Helical" evidence="10">
    <location>
        <begin position="87"/>
        <end position="113"/>
    </location>
</feature>
<keyword evidence="6 10" id="KW-1133">Transmembrane helix</keyword>
<evidence type="ECO:0000256" key="6">
    <source>
        <dbReference type="ARBA" id="ARBA00022989"/>
    </source>
</evidence>
<evidence type="ECO:0000256" key="8">
    <source>
        <dbReference type="ARBA" id="ARBA00060041"/>
    </source>
</evidence>
<dbReference type="EMBL" id="FNBX01000009">
    <property type="protein sequence ID" value="SDF62562.1"/>
    <property type="molecule type" value="Genomic_DNA"/>
</dbReference>
<keyword evidence="3 10" id="KW-0812">Transmembrane</keyword>
<feature type="transmembrane region" description="Helical" evidence="10">
    <location>
        <begin position="494"/>
        <end position="517"/>
    </location>
</feature>
<feature type="transmembrane region" description="Helical" evidence="10">
    <location>
        <begin position="400"/>
        <end position="420"/>
    </location>
</feature>
<feature type="transmembrane region" description="Helical" evidence="10">
    <location>
        <begin position="244"/>
        <end position="262"/>
    </location>
</feature>
<feature type="transmembrane region" description="Helical" evidence="10">
    <location>
        <begin position="52"/>
        <end position="75"/>
    </location>
</feature>
<comment type="subcellular location">
    <subcellularLocation>
        <location evidence="1">Cell membrane</location>
        <topology evidence="1">Multi-pass membrane protein</topology>
    </subcellularLocation>
</comment>
<evidence type="ECO:0000256" key="7">
    <source>
        <dbReference type="ARBA" id="ARBA00023136"/>
    </source>
</evidence>
<sequence>MSRLGAQQRMGAAAILLAGASILSRIMGLVRDKVISWQFGAGGESDMYFAAFVVPDIINYLLAGGFMSITIIPLFTRRLHEDADDAWRFFSCVFCWLAAAAAVLTVGGILAAGSLARLVAPGFDPEQIERLAFFMRIVLPAQIFFLCGACFTALLFIRRQFRVPALAPLIYNLCIIACGVLLPRLAQLDLLRALFSPDFLAQLGGMAGFCLGATVGAFIGAFLLPLLVAREDGLHLHMRWRHPLMGRFLLTALPLMLGQTVIMLDEQFLRVFGSLAGDGVVSLLSYARRISQVPVGLMGQTAAVASYPFLVNLLSAGDTAGFHHTLRKALRAGLSLILPCALCLAALAWPVLTIIFQGGRFSPEDTMAALPLTRLMLAATPFWLVYAILVRGYYAQGDTLTPAISGTIMTLVCLPIYRYWAVPHGGLGIAALSCISVSLYVLLLMGVWTRRNGSEALGGLPRLALRVLGCSLPAAAAAWLCAEAVQSRLPLHPFLAACAALAAGGCAFALVFLPLAWRAAPSVVENIRARLRRRRNQSA</sequence>
<dbReference type="PANTHER" id="PTHR47019:SF1">
    <property type="entry name" value="LIPID II FLIPPASE MURJ"/>
    <property type="match status" value="1"/>
</dbReference>
<accession>A0A1G7MLE5</accession>
<name>A0A1G7MLE5_9BACT</name>
<feature type="transmembrane region" description="Helical" evidence="10">
    <location>
        <begin position="133"/>
        <end position="157"/>
    </location>
</feature>
<dbReference type="RefSeq" id="WP_092153665.1">
    <property type="nucleotide sequence ID" value="NZ_FNBX01000009.1"/>
</dbReference>
<dbReference type="PRINTS" id="PR01806">
    <property type="entry name" value="VIRFACTRMVIN"/>
</dbReference>
<keyword evidence="4" id="KW-0133">Cell shape</keyword>
<evidence type="ECO:0000256" key="10">
    <source>
        <dbReference type="SAM" id="Phobius"/>
    </source>
</evidence>
<protein>
    <submittedName>
        <fullName evidence="11">Putative peptidoglycan lipid II flippase</fullName>
    </submittedName>
</protein>
<comment type="function">
    <text evidence="8">Involved in peptidoglycan biosynthesis. Transports lipid-linked peptidoglycan precursors from the inner to the outer leaflet of the cytoplasmic membrane.</text>
</comment>
<dbReference type="CDD" id="cd13123">
    <property type="entry name" value="MATE_MurJ_like"/>
    <property type="match status" value="1"/>
</dbReference>
<evidence type="ECO:0000313" key="11">
    <source>
        <dbReference type="EMBL" id="SDF62562.1"/>
    </source>
</evidence>
<dbReference type="PANTHER" id="PTHR47019">
    <property type="entry name" value="LIPID II FLIPPASE MURJ"/>
    <property type="match status" value="1"/>
</dbReference>